<dbReference type="EMBL" id="CP047261">
    <property type="protein sequence ID" value="QHF00522.1"/>
    <property type="molecule type" value="Genomic_DNA"/>
</dbReference>
<proteinExistence type="predicted"/>
<dbReference type="Proteomes" id="UP000003811">
    <property type="component" value="Plasmid pPma4326F"/>
</dbReference>
<sequence>MAHPLSGLKGAEIANFVRWDGVPPPLSLIGRVEPHMQFCTVEEAKEYVVALTNKAKTLGEINSTISHYQEMFESAHTEESRALWLSELEKLKEWKNSDDFKQGNYPQGIDELILELIEWRAMVYAFQNVETINNPFKDSGFFAQWYLGAIYGVFTIIGKLVSKDKRDNSLRKLWALVSPLMLSNGACTKEEVDYIHSAMEIESGLFTNKNSKTLLFRNKLVSHNEAMPIVQWSDVDNDLRLLVRMWSLLVSWSSFGLFQPFRADEQAFLGLGSIFEIAEIKELKLKRQCYFKIVEGWSKCYAHSGIEDSGRGAFSTLSVTANIVHAI</sequence>
<accession>A0A8T8CAI2</accession>
<feature type="transmembrane region" description="Helical" evidence="1">
    <location>
        <begin position="143"/>
        <end position="162"/>
    </location>
</feature>
<evidence type="ECO:0000313" key="2">
    <source>
        <dbReference type="EMBL" id="QHF00522.1"/>
    </source>
</evidence>
<dbReference type="AlphaFoldDB" id="A0A8T8CAI2"/>
<name>A0A8T8CAI2_PSEYM</name>
<keyword evidence="2" id="KW-0614">Plasmid</keyword>
<organism evidence="2 3">
    <name type="scientific">Pseudomonas syringae pv. maculicola str. ES4326</name>
    <dbReference type="NCBI Taxonomy" id="629265"/>
    <lineage>
        <taxon>Bacteria</taxon>
        <taxon>Pseudomonadati</taxon>
        <taxon>Pseudomonadota</taxon>
        <taxon>Gammaproteobacteria</taxon>
        <taxon>Pseudomonadales</taxon>
        <taxon>Pseudomonadaceae</taxon>
        <taxon>Pseudomonas</taxon>
    </lineage>
</organism>
<dbReference type="RefSeq" id="WP_159372473.1">
    <property type="nucleotide sequence ID" value="NZ_CP047261.1"/>
</dbReference>
<reference evidence="2 3" key="1">
    <citation type="journal article" date="2011" name="PLoS Pathog.">
        <title>Dynamic evolution of pathogenicity revealed by sequencing and comparative genomics of 19 Pseudomonas syringae isolates.</title>
        <authorList>
            <person name="Baltrus D.A."/>
            <person name="Nishimura M.T."/>
            <person name="Romanchuk A."/>
            <person name="Chang J.H."/>
            <person name="Mukhtar M.S."/>
            <person name="Cherkis K."/>
            <person name="Roach J."/>
            <person name="Grant S.R."/>
            <person name="Jones C.D."/>
            <person name="Dangl J.L."/>
        </authorList>
    </citation>
    <scope>NUCLEOTIDE SEQUENCE [LARGE SCALE GENOMIC DNA]</scope>
    <source>
        <strain evidence="2 3">ES4326</strain>
    </source>
</reference>
<gene>
    <name evidence="2" type="ORF">PMA4326_028840</name>
</gene>
<protein>
    <submittedName>
        <fullName evidence="2">Uncharacterized protein</fullName>
    </submittedName>
</protein>
<evidence type="ECO:0000313" key="3">
    <source>
        <dbReference type="Proteomes" id="UP000003811"/>
    </source>
</evidence>
<keyword evidence="1" id="KW-0812">Transmembrane</keyword>
<keyword evidence="1" id="KW-1133">Transmembrane helix</keyword>
<geneLocation type="plasmid" evidence="2 3">
    <name>pPma4326F</name>
</geneLocation>
<evidence type="ECO:0000256" key="1">
    <source>
        <dbReference type="SAM" id="Phobius"/>
    </source>
</evidence>
<keyword evidence="1" id="KW-0472">Membrane</keyword>